<dbReference type="InterPro" id="IPR001609">
    <property type="entry name" value="Myosin_head_motor_dom-like"/>
</dbReference>
<accession>A0A9W3FZ38</accession>
<evidence type="ECO:0000259" key="7">
    <source>
        <dbReference type="PROSITE" id="PS51456"/>
    </source>
</evidence>
<evidence type="ECO:0000256" key="1">
    <source>
        <dbReference type="ARBA" id="ARBA00022741"/>
    </source>
</evidence>
<keyword evidence="4" id="KW-0505">Motor protein</keyword>
<feature type="compositionally biased region" description="Polar residues" evidence="6">
    <location>
        <begin position="82"/>
        <end position="93"/>
    </location>
</feature>
<evidence type="ECO:0000313" key="8">
    <source>
        <dbReference type="RefSeq" id="XP_045369386.1"/>
    </source>
</evidence>
<feature type="compositionally biased region" description="Basic and acidic residues" evidence="6">
    <location>
        <begin position="183"/>
        <end position="192"/>
    </location>
</feature>
<dbReference type="PROSITE" id="PS51456">
    <property type="entry name" value="MYOSIN_MOTOR"/>
    <property type="match status" value="1"/>
</dbReference>
<name>A0A9W3FZ38_CAMBA</name>
<dbReference type="Pfam" id="PF00063">
    <property type="entry name" value="Myosin_head"/>
    <property type="match status" value="1"/>
</dbReference>
<dbReference type="InterPro" id="IPR036961">
    <property type="entry name" value="Kinesin_motor_dom_sf"/>
</dbReference>
<feature type="compositionally biased region" description="Basic and acidic residues" evidence="6">
    <location>
        <begin position="134"/>
        <end position="143"/>
    </location>
</feature>
<sequence>MQTRGLDGDTSGADGGSSCRDSEAREAWESGSQGGGVPELRPNSEQTDTGSGGTQTGLEPALETPGERPSSDGISSDGRGSYQPSTEPQSPEGSSGARPQGENEDSGTDTDSNLEGAGPGRSPWAAPGTASRATEAEKAEPDGKATASSPLEGSRARVPRSLRASRDPKPARDARDNGLQLEAEPRGAEPVRAEASTARGQRRQVGKVVGKVQVGLRGRPWAPPGGGLSSPQVAKSAVPDNPSENQDRTPDPKFAVVFPRIHTAGRASRSRSSEEGSADPPAGEVRVWPCAGASGDSEGHRASGEGVAEPLHSSLLGPTFSDEPPLDDSGSSSEAEPETLGAEAPVHWAQSSDAHEDPGLGTEALLPRLTLETRQRRERSPGPRGSLRDWWEPEDEAEEALERDLELSIGPGLEVLPFSGLGEGLEDTEDLARLRLVCDNSILLCLKKRFHLGRIYTFGGALLLALNPHRPLPLFSPEVMASYLPRKAPNTTPHIFAIAASAYILSQSTGQGTCILLG</sequence>
<gene>
    <name evidence="8" type="primary">LOC123615586</name>
</gene>
<feature type="compositionally biased region" description="Basic and acidic residues" evidence="6">
    <location>
        <begin position="371"/>
        <end position="391"/>
    </location>
</feature>
<keyword evidence="2" id="KW-0067">ATP-binding</keyword>
<keyword evidence="5" id="KW-0009">Actin-binding</keyword>
<dbReference type="GO" id="GO:0003779">
    <property type="term" value="F:actin binding"/>
    <property type="evidence" value="ECO:0007669"/>
    <property type="project" value="UniProtKB-KW"/>
</dbReference>
<dbReference type="Gene3D" id="3.40.850.10">
    <property type="entry name" value="Kinesin motor domain"/>
    <property type="match status" value="1"/>
</dbReference>
<protein>
    <submittedName>
        <fullName evidence="8">Uncharacterized protein LOC123615586</fullName>
    </submittedName>
</protein>
<dbReference type="GO" id="GO:0005524">
    <property type="term" value="F:ATP binding"/>
    <property type="evidence" value="ECO:0007669"/>
    <property type="project" value="UniProtKB-KW"/>
</dbReference>
<evidence type="ECO:0000256" key="4">
    <source>
        <dbReference type="ARBA" id="ARBA00023175"/>
    </source>
</evidence>
<dbReference type="RefSeq" id="XP_045369386.1">
    <property type="nucleotide sequence ID" value="XM_045513430.1"/>
</dbReference>
<feature type="region of interest" description="Disordered" evidence="6">
    <location>
        <begin position="1"/>
        <end position="395"/>
    </location>
</feature>
<feature type="compositionally biased region" description="Basic and acidic residues" evidence="6">
    <location>
        <begin position="164"/>
        <end position="176"/>
    </location>
</feature>
<reference evidence="8" key="1">
    <citation type="submission" date="2025-08" db="UniProtKB">
        <authorList>
            <consortium name="RefSeq"/>
        </authorList>
    </citation>
    <scope>IDENTIFICATION</scope>
    <source>
        <tissue evidence="8">Blood</tissue>
    </source>
</reference>
<comment type="similarity">
    <text evidence="5">Belongs to the TRAFAC class myosin-kinesin ATPase superfamily. Myosin family.</text>
</comment>
<feature type="domain" description="Myosin motor" evidence="7">
    <location>
        <begin position="426"/>
        <end position="518"/>
    </location>
</feature>
<evidence type="ECO:0000256" key="6">
    <source>
        <dbReference type="SAM" id="MobiDB-lite"/>
    </source>
</evidence>
<dbReference type="AlphaFoldDB" id="A0A9W3FZ38"/>
<comment type="caution">
    <text evidence="5">Lacks conserved residue(s) required for the propagation of feature annotation.</text>
</comment>
<evidence type="ECO:0000256" key="5">
    <source>
        <dbReference type="PROSITE-ProRule" id="PRU00782"/>
    </source>
</evidence>
<dbReference type="PANTHER" id="PTHR22692">
    <property type="entry name" value="MYOSIN VII, XV"/>
    <property type="match status" value="1"/>
</dbReference>
<keyword evidence="3 5" id="KW-0518">Myosin</keyword>
<feature type="compositionally biased region" description="Low complexity" evidence="6">
    <location>
        <begin position="71"/>
        <end position="81"/>
    </location>
</feature>
<dbReference type="InterPro" id="IPR051567">
    <property type="entry name" value="Unconventional_Myosin_ATPase"/>
</dbReference>
<dbReference type="PANTHER" id="PTHR22692:SF16">
    <property type="entry name" value="MYOSIN XVB"/>
    <property type="match status" value="1"/>
</dbReference>
<feature type="compositionally biased region" description="Low complexity" evidence="6">
    <location>
        <begin position="8"/>
        <end position="18"/>
    </location>
</feature>
<organism evidence="8">
    <name type="scientific">Camelus bactrianus</name>
    <name type="common">Bactrian camel</name>
    <dbReference type="NCBI Taxonomy" id="9837"/>
    <lineage>
        <taxon>Eukaryota</taxon>
        <taxon>Metazoa</taxon>
        <taxon>Chordata</taxon>
        <taxon>Craniata</taxon>
        <taxon>Vertebrata</taxon>
        <taxon>Euteleostomi</taxon>
        <taxon>Mammalia</taxon>
        <taxon>Eutheria</taxon>
        <taxon>Laurasiatheria</taxon>
        <taxon>Artiodactyla</taxon>
        <taxon>Tylopoda</taxon>
        <taxon>Camelidae</taxon>
        <taxon>Camelus</taxon>
    </lineage>
</organism>
<evidence type="ECO:0000256" key="3">
    <source>
        <dbReference type="ARBA" id="ARBA00023123"/>
    </source>
</evidence>
<proteinExistence type="inferred from homology"/>
<dbReference type="InterPro" id="IPR027417">
    <property type="entry name" value="P-loop_NTPase"/>
</dbReference>
<feature type="compositionally biased region" description="Low complexity" evidence="6">
    <location>
        <begin position="206"/>
        <end position="219"/>
    </location>
</feature>
<dbReference type="GO" id="GO:0003774">
    <property type="term" value="F:cytoskeletal motor activity"/>
    <property type="evidence" value="ECO:0007669"/>
    <property type="project" value="InterPro"/>
</dbReference>
<dbReference type="SUPFAM" id="SSF52540">
    <property type="entry name" value="P-loop containing nucleoside triphosphate hydrolases"/>
    <property type="match status" value="1"/>
</dbReference>
<dbReference type="GO" id="GO:0016459">
    <property type="term" value="C:myosin complex"/>
    <property type="evidence" value="ECO:0007669"/>
    <property type="project" value="UniProtKB-KW"/>
</dbReference>
<evidence type="ECO:0000256" key="2">
    <source>
        <dbReference type="ARBA" id="ARBA00022840"/>
    </source>
</evidence>
<keyword evidence="1" id="KW-0547">Nucleotide-binding</keyword>